<dbReference type="NCBIfam" id="TIGR01128">
    <property type="entry name" value="holA"/>
    <property type="match status" value="1"/>
</dbReference>
<keyword evidence="3" id="KW-0808">Transferase</keyword>
<dbReference type="Proteomes" id="UP000178222">
    <property type="component" value="Unassembled WGS sequence"/>
</dbReference>
<keyword evidence="4" id="KW-0548">Nucleotidyltransferase</keyword>
<dbReference type="GO" id="GO:0003887">
    <property type="term" value="F:DNA-directed DNA polymerase activity"/>
    <property type="evidence" value="ECO:0007669"/>
    <property type="project" value="UniProtKB-KW"/>
</dbReference>
<dbReference type="PANTHER" id="PTHR34388">
    <property type="entry name" value="DNA POLYMERASE III SUBUNIT DELTA"/>
    <property type="match status" value="1"/>
</dbReference>
<evidence type="ECO:0000256" key="8">
    <source>
        <dbReference type="ARBA" id="ARBA00049244"/>
    </source>
</evidence>
<comment type="similarity">
    <text evidence="7">Belongs to the DNA polymerase HolA subunit family.</text>
</comment>
<evidence type="ECO:0000256" key="4">
    <source>
        <dbReference type="ARBA" id="ARBA00022695"/>
    </source>
</evidence>
<comment type="catalytic activity">
    <reaction evidence="8">
        <text>DNA(n) + a 2'-deoxyribonucleoside 5'-triphosphate = DNA(n+1) + diphosphate</text>
        <dbReference type="Rhea" id="RHEA:22508"/>
        <dbReference type="Rhea" id="RHEA-COMP:17339"/>
        <dbReference type="Rhea" id="RHEA-COMP:17340"/>
        <dbReference type="ChEBI" id="CHEBI:33019"/>
        <dbReference type="ChEBI" id="CHEBI:61560"/>
        <dbReference type="ChEBI" id="CHEBI:173112"/>
        <dbReference type="EC" id="2.7.7.7"/>
    </reaction>
</comment>
<dbReference type="SUPFAM" id="SSF52540">
    <property type="entry name" value="P-loop containing nucleoside triphosphate hydrolases"/>
    <property type="match status" value="1"/>
</dbReference>
<dbReference type="SUPFAM" id="SSF48019">
    <property type="entry name" value="post-AAA+ oligomerization domain-like"/>
    <property type="match status" value="1"/>
</dbReference>
<keyword evidence="6" id="KW-0239">DNA-directed DNA polymerase</keyword>
<evidence type="ECO:0000313" key="11">
    <source>
        <dbReference type="EMBL" id="OHA76246.1"/>
    </source>
</evidence>
<dbReference type="AlphaFoldDB" id="A0A1G2RTS2"/>
<dbReference type="InterPro" id="IPR048466">
    <property type="entry name" value="DNA_pol3_delta-like_C"/>
</dbReference>
<dbReference type="PANTHER" id="PTHR34388:SF1">
    <property type="entry name" value="DNA POLYMERASE III SUBUNIT DELTA"/>
    <property type="match status" value="1"/>
</dbReference>
<dbReference type="Pfam" id="PF06144">
    <property type="entry name" value="DNA_pol3_delta"/>
    <property type="match status" value="1"/>
</dbReference>
<dbReference type="GO" id="GO:0006261">
    <property type="term" value="P:DNA-templated DNA replication"/>
    <property type="evidence" value="ECO:0007669"/>
    <property type="project" value="TreeGrafter"/>
</dbReference>
<evidence type="ECO:0000256" key="6">
    <source>
        <dbReference type="ARBA" id="ARBA00022932"/>
    </source>
</evidence>
<dbReference type="EMBL" id="MHUL01000037">
    <property type="protein sequence ID" value="OHA76246.1"/>
    <property type="molecule type" value="Genomic_DNA"/>
</dbReference>
<evidence type="ECO:0000313" key="12">
    <source>
        <dbReference type="Proteomes" id="UP000178222"/>
    </source>
</evidence>
<evidence type="ECO:0000256" key="7">
    <source>
        <dbReference type="ARBA" id="ARBA00034754"/>
    </source>
</evidence>
<dbReference type="InterPro" id="IPR005790">
    <property type="entry name" value="DNA_polIII_delta"/>
</dbReference>
<evidence type="ECO:0000259" key="9">
    <source>
        <dbReference type="Pfam" id="PF06144"/>
    </source>
</evidence>
<dbReference type="EC" id="2.7.7.7" evidence="1"/>
<proteinExistence type="inferred from homology"/>
<evidence type="ECO:0000256" key="3">
    <source>
        <dbReference type="ARBA" id="ARBA00022679"/>
    </source>
</evidence>
<reference evidence="11 12" key="1">
    <citation type="journal article" date="2016" name="Nat. Commun.">
        <title>Thousands of microbial genomes shed light on interconnected biogeochemical processes in an aquifer system.</title>
        <authorList>
            <person name="Anantharaman K."/>
            <person name="Brown C.T."/>
            <person name="Hug L.A."/>
            <person name="Sharon I."/>
            <person name="Castelle C.J."/>
            <person name="Probst A.J."/>
            <person name="Thomas B.C."/>
            <person name="Singh A."/>
            <person name="Wilkins M.J."/>
            <person name="Karaoz U."/>
            <person name="Brodie E.L."/>
            <person name="Williams K.H."/>
            <person name="Hubbard S.S."/>
            <person name="Banfield J.F."/>
        </authorList>
    </citation>
    <scope>NUCLEOTIDE SEQUENCE [LARGE SCALE GENOMIC DNA]</scope>
</reference>
<gene>
    <name evidence="11" type="ORF">A3J30_01815</name>
</gene>
<dbReference type="Gene3D" id="1.10.8.60">
    <property type="match status" value="1"/>
</dbReference>
<protein>
    <recommendedName>
        <fullName evidence="2">DNA polymerase III subunit delta</fullName>
        <ecNumber evidence="1">2.7.7.7</ecNumber>
    </recommendedName>
</protein>
<dbReference type="InterPro" id="IPR010372">
    <property type="entry name" value="DNA_pol3_delta_N"/>
</dbReference>
<keyword evidence="5" id="KW-0235">DNA replication</keyword>
<dbReference type="Gene3D" id="1.20.272.10">
    <property type="match status" value="1"/>
</dbReference>
<organism evidence="11 12">
    <name type="scientific">Candidatus Wildermuthbacteria bacterium RIFCSPLOWO2_02_FULL_47_9c</name>
    <dbReference type="NCBI Taxonomy" id="1802466"/>
    <lineage>
        <taxon>Bacteria</taxon>
        <taxon>Candidatus Wildermuthiibacteriota</taxon>
    </lineage>
</organism>
<dbReference type="GO" id="GO:0009360">
    <property type="term" value="C:DNA polymerase III complex"/>
    <property type="evidence" value="ECO:0007669"/>
    <property type="project" value="InterPro"/>
</dbReference>
<dbReference type="Pfam" id="PF21694">
    <property type="entry name" value="DNA_pol3_delta_C"/>
    <property type="match status" value="1"/>
</dbReference>
<comment type="caution">
    <text evidence="11">The sequence shown here is derived from an EMBL/GenBank/DDBJ whole genome shotgun (WGS) entry which is preliminary data.</text>
</comment>
<evidence type="ECO:0000256" key="2">
    <source>
        <dbReference type="ARBA" id="ARBA00017703"/>
    </source>
</evidence>
<dbReference type="GO" id="GO:0003677">
    <property type="term" value="F:DNA binding"/>
    <property type="evidence" value="ECO:0007669"/>
    <property type="project" value="InterPro"/>
</dbReference>
<name>A0A1G2RTS2_9BACT</name>
<dbReference type="InterPro" id="IPR008921">
    <property type="entry name" value="DNA_pol3_clamp-load_cplx_C"/>
</dbReference>
<dbReference type="InterPro" id="IPR027417">
    <property type="entry name" value="P-loop_NTPase"/>
</dbReference>
<dbReference type="Gene3D" id="3.40.50.300">
    <property type="entry name" value="P-loop containing nucleotide triphosphate hydrolases"/>
    <property type="match status" value="1"/>
</dbReference>
<feature type="domain" description="DNA polymerase III delta subunit-like C-terminal" evidence="10">
    <location>
        <begin position="202"/>
        <end position="320"/>
    </location>
</feature>
<evidence type="ECO:0000256" key="1">
    <source>
        <dbReference type="ARBA" id="ARBA00012417"/>
    </source>
</evidence>
<evidence type="ECO:0000256" key="5">
    <source>
        <dbReference type="ARBA" id="ARBA00022705"/>
    </source>
</evidence>
<evidence type="ECO:0000259" key="10">
    <source>
        <dbReference type="Pfam" id="PF21694"/>
    </source>
</evidence>
<sequence length="322" mass="36754">MIFFLHGPDTYRARQKLKEIREKYQATYLHAVNVQDFDCAETEIQEAKNALSTISMFEQKKLLIFKNVFGNKAFEDFLFAQRVQLERSDEIVVVVFGAGTVKEKGVHPLYQWLKKNARQQEFLPISPSKLKLWIVREFACYNLKATLVAQEALAQAVGNDLWRLSNEVKKIAAWKSGARASISDSGRVKESDVTLFLSVDEEADVFSTVEAVAAKNKKRALSFLYRHLQKGDSPAYLLSMLHYQFRTILQIQDMREKGFSQGAILQKTKLHPYVLKKGLQLAQTFSLPELKAIYERLFTAEKNIKTGAREPEAVLDLLVATL</sequence>
<accession>A0A1G2RTS2</accession>
<feature type="domain" description="DNA polymerase III delta N-terminal" evidence="9">
    <location>
        <begin position="4"/>
        <end position="118"/>
    </location>
</feature>